<sequence>MPAVRRVVVRRDSGLYAYERALVRGGLTPVAGVDEAGRGACAGPLVSAAVILPEGSRGEIRGLADSKLLTAAARERCYAEIVRRAVAWSVVVVPPAECDRLGMHRVNIEALRRALFALDTRPAYVLTDGFPVDGLGAPGLAVWKGDRVIACIAAASVIAKVTRDRLMCELAEHYPAYDFATHKGYCTADHQAALDRYGPCPEHRLRYINVRRAAGAARSGPVPASPDEWEAGDETDGSAPAGSVPGGSSVMGQNGAGTASVPGGDRPADDQPTDCEDLVSVTTGNRARGGERAR</sequence>
<evidence type="ECO:0000256" key="14">
    <source>
        <dbReference type="HAMAP-Rule" id="MF_00052"/>
    </source>
</evidence>
<protein>
    <recommendedName>
        <fullName evidence="7 14">Ribonuclease HII</fullName>
        <shortName evidence="14">RNase HII</shortName>
        <ecNumber evidence="6 14">3.1.26.4</ecNumber>
    </recommendedName>
</protein>
<dbReference type="NCBIfam" id="NF000595">
    <property type="entry name" value="PRK00015.1-3"/>
    <property type="match status" value="1"/>
</dbReference>
<comment type="function">
    <text evidence="3 14 16">Endonuclease that specifically degrades the RNA of RNA-DNA hybrids.</text>
</comment>
<dbReference type="Proteomes" id="UP000199052">
    <property type="component" value="Unassembled WGS sequence"/>
</dbReference>
<dbReference type="STRING" id="504797.SAMN05421678_105350"/>
<dbReference type="EC" id="3.1.26.4" evidence="6 14"/>
<evidence type="ECO:0000256" key="2">
    <source>
        <dbReference type="ARBA" id="ARBA00001946"/>
    </source>
</evidence>
<evidence type="ECO:0000256" key="15">
    <source>
        <dbReference type="PROSITE-ProRule" id="PRU01319"/>
    </source>
</evidence>
<dbReference type="InterPro" id="IPR024567">
    <property type="entry name" value="RNase_HII/HIII_dom"/>
</dbReference>
<evidence type="ECO:0000313" key="22">
    <source>
        <dbReference type="Proteomes" id="UP000533017"/>
    </source>
</evidence>
<dbReference type="Proteomes" id="UP000533017">
    <property type="component" value="Unassembled WGS sequence"/>
</dbReference>
<keyword evidence="11 14" id="KW-0255">Endonuclease</keyword>
<evidence type="ECO:0000256" key="4">
    <source>
        <dbReference type="ARBA" id="ARBA00004496"/>
    </source>
</evidence>
<evidence type="ECO:0000256" key="11">
    <source>
        <dbReference type="ARBA" id="ARBA00022759"/>
    </source>
</evidence>
<dbReference type="HAMAP" id="MF_00052_B">
    <property type="entry name" value="RNase_HII_B"/>
    <property type="match status" value="1"/>
</dbReference>
<keyword evidence="10 14" id="KW-0479">Metal-binding</keyword>
<reference evidence="19 22" key="2">
    <citation type="submission" date="2020-07" db="EMBL/GenBank/DDBJ databases">
        <title>Sequencing the genomes of 1000 actinobacteria strains.</title>
        <authorList>
            <person name="Klenk H.-P."/>
        </authorList>
    </citation>
    <scope>NUCLEOTIDE SEQUENCE [LARGE SCALE GENOMIC DNA]</scope>
    <source>
        <strain evidence="19 22">DSM 45117</strain>
    </source>
</reference>
<dbReference type="GO" id="GO:0032299">
    <property type="term" value="C:ribonuclease H2 complex"/>
    <property type="evidence" value="ECO:0007669"/>
    <property type="project" value="TreeGrafter"/>
</dbReference>
<feature type="binding site" evidence="14 15">
    <location>
        <position position="35"/>
    </location>
    <ligand>
        <name>a divalent metal cation</name>
        <dbReference type="ChEBI" id="CHEBI:60240"/>
    </ligand>
</feature>
<evidence type="ECO:0000256" key="17">
    <source>
        <dbReference type="SAM" id="MobiDB-lite"/>
    </source>
</evidence>
<evidence type="ECO:0000313" key="21">
    <source>
        <dbReference type="Proteomes" id="UP000199052"/>
    </source>
</evidence>
<comment type="similarity">
    <text evidence="5 14 16">Belongs to the RNase HII family.</text>
</comment>
<keyword evidence="22" id="KW-1185">Reference proteome</keyword>
<evidence type="ECO:0000256" key="1">
    <source>
        <dbReference type="ARBA" id="ARBA00000077"/>
    </source>
</evidence>
<evidence type="ECO:0000256" key="7">
    <source>
        <dbReference type="ARBA" id="ARBA00019179"/>
    </source>
</evidence>
<dbReference type="InterPro" id="IPR036397">
    <property type="entry name" value="RNaseH_sf"/>
</dbReference>
<feature type="domain" description="RNase H type-2" evidence="18">
    <location>
        <begin position="28"/>
        <end position="219"/>
    </location>
</feature>
<dbReference type="EMBL" id="JACBZA010000001">
    <property type="protein sequence ID" value="NYH82247.1"/>
    <property type="molecule type" value="Genomic_DNA"/>
</dbReference>
<dbReference type="CDD" id="cd07182">
    <property type="entry name" value="RNase_HII_bacteria_HII_like"/>
    <property type="match status" value="1"/>
</dbReference>
<dbReference type="GO" id="GO:0005737">
    <property type="term" value="C:cytoplasm"/>
    <property type="evidence" value="ECO:0007669"/>
    <property type="project" value="UniProtKB-SubCell"/>
</dbReference>
<dbReference type="PANTHER" id="PTHR10954:SF18">
    <property type="entry name" value="RIBONUCLEASE HII"/>
    <property type="match status" value="1"/>
</dbReference>
<keyword evidence="9 14" id="KW-0540">Nuclease</keyword>
<evidence type="ECO:0000256" key="13">
    <source>
        <dbReference type="ARBA" id="ARBA00023211"/>
    </source>
</evidence>
<keyword evidence="8 14" id="KW-0963">Cytoplasm</keyword>
<keyword evidence="13 14" id="KW-0464">Manganese</keyword>
<evidence type="ECO:0000313" key="19">
    <source>
        <dbReference type="EMBL" id="NYH82247.1"/>
    </source>
</evidence>
<comment type="cofactor">
    <cofactor evidence="14 15">
        <name>Mn(2+)</name>
        <dbReference type="ChEBI" id="CHEBI:29035"/>
    </cofactor>
    <cofactor evidence="14 15">
        <name>Mg(2+)</name>
        <dbReference type="ChEBI" id="CHEBI:18420"/>
    </cofactor>
    <text evidence="14 15">Manganese or magnesium. Binds 1 divalent metal ion per monomer in the absence of substrate. May bind a second metal ion after substrate binding.</text>
</comment>
<dbReference type="OrthoDB" id="9803420at2"/>
<dbReference type="GO" id="GO:0003723">
    <property type="term" value="F:RNA binding"/>
    <property type="evidence" value="ECO:0007669"/>
    <property type="project" value="UniProtKB-UniRule"/>
</dbReference>
<gene>
    <name evidence="14" type="primary">rnhB</name>
    <name evidence="19" type="ORF">FHR37_001098</name>
    <name evidence="20" type="ORF">SAMN05421678_105350</name>
</gene>
<feature type="binding site" evidence="14 15">
    <location>
        <position position="34"/>
    </location>
    <ligand>
        <name>a divalent metal cation</name>
        <dbReference type="ChEBI" id="CHEBI:60240"/>
    </ligand>
</feature>
<dbReference type="Pfam" id="PF01351">
    <property type="entry name" value="RNase_HII"/>
    <property type="match status" value="1"/>
</dbReference>
<dbReference type="Gene3D" id="3.30.420.10">
    <property type="entry name" value="Ribonuclease H-like superfamily/Ribonuclease H"/>
    <property type="match status" value="1"/>
</dbReference>
<feature type="binding site" evidence="14 15">
    <location>
        <position position="128"/>
    </location>
    <ligand>
        <name>a divalent metal cation</name>
        <dbReference type="ChEBI" id="CHEBI:60240"/>
    </ligand>
</feature>
<name>A0A1I2RNB9_9ACTN</name>
<evidence type="ECO:0000256" key="16">
    <source>
        <dbReference type="RuleBase" id="RU003515"/>
    </source>
</evidence>
<dbReference type="InterPro" id="IPR022898">
    <property type="entry name" value="RNase_HII"/>
</dbReference>
<dbReference type="AlphaFoldDB" id="A0A1I2RNB9"/>
<evidence type="ECO:0000259" key="18">
    <source>
        <dbReference type="PROSITE" id="PS51975"/>
    </source>
</evidence>
<dbReference type="GO" id="GO:0006298">
    <property type="term" value="P:mismatch repair"/>
    <property type="evidence" value="ECO:0007669"/>
    <property type="project" value="TreeGrafter"/>
</dbReference>
<evidence type="ECO:0000256" key="3">
    <source>
        <dbReference type="ARBA" id="ARBA00004065"/>
    </source>
</evidence>
<feature type="compositionally biased region" description="Acidic residues" evidence="17">
    <location>
        <begin position="227"/>
        <end position="236"/>
    </location>
</feature>
<feature type="compositionally biased region" description="Low complexity" evidence="17">
    <location>
        <begin position="237"/>
        <end position="250"/>
    </location>
</feature>
<proteinExistence type="inferred from homology"/>
<dbReference type="NCBIfam" id="NF000598">
    <property type="entry name" value="PRK00015.2-2"/>
    <property type="match status" value="1"/>
</dbReference>
<evidence type="ECO:0000256" key="5">
    <source>
        <dbReference type="ARBA" id="ARBA00007383"/>
    </source>
</evidence>
<evidence type="ECO:0000256" key="6">
    <source>
        <dbReference type="ARBA" id="ARBA00012180"/>
    </source>
</evidence>
<comment type="cofactor">
    <cofactor evidence="2">
        <name>Mg(2+)</name>
        <dbReference type="ChEBI" id="CHEBI:18420"/>
    </cofactor>
</comment>
<evidence type="ECO:0000256" key="12">
    <source>
        <dbReference type="ARBA" id="ARBA00022801"/>
    </source>
</evidence>
<dbReference type="SUPFAM" id="SSF53098">
    <property type="entry name" value="Ribonuclease H-like"/>
    <property type="match status" value="1"/>
</dbReference>
<keyword evidence="12 14" id="KW-0378">Hydrolase</keyword>
<comment type="catalytic activity">
    <reaction evidence="1 14 15 16">
        <text>Endonucleolytic cleavage to 5'-phosphomonoester.</text>
        <dbReference type="EC" id="3.1.26.4"/>
    </reaction>
</comment>
<dbReference type="GO" id="GO:0004523">
    <property type="term" value="F:RNA-DNA hybrid ribonuclease activity"/>
    <property type="evidence" value="ECO:0007669"/>
    <property type="project" value="UniProtKB-UniRule"/>
</dbReference>
<evidence type="ECO:0000256" key="8">
    <source>
        <dbReference type="ARBA" id="ARBA00022490"/>
    </source>
</evidence>
<dbReference type="InterPro" id="IPR012337">
    <property type="entry name" value="RNaseH-like_sf"/>
</dbReference>
<evidence type="ECO:0000256" key="10">
    <source>
        <dbReference type="ARBA" id="ARBA00022723"/>
    </source>
</evidence>
<dbReference type="GO" id="GO:0043137">
    <property type="term" value="P:DNA replication, removal of RNA primer"/>
    <property type="evidence" value="ECO:0007669"/>
    <property type="project" value="TreeGrafter"/>
</dbReference>
<organism evidence="20 21">
    <name type="scientific">Actinopolymorpha cephalotaxi</name>
    <dbReference type="NCBI Taxonomy" id="504797"/>
    <lineage>
        <taxon>Bacteria</taxon>
        <taxon>Bacillati</taxon>
        <taxon>Actinomycetota</taxon>
        <taxon>Actinomycetes</taxon>
        <taxon>Propionibacteriales</taxon>
        <taxon>Actinopolymorphaceae</taxon>
        <taxon>Actinopolymorpha</taxon>
    </lineage>
</organism>
<dbReference type="EMBL" id="FOOI01000005">
    <property type="protein sequence ID" value="SFG39266.1"/>
    <property type="molecule type" value="Genomic_DNA"/>
</dbReference>
<feature type="region of interest" description="Disordered" evidence="17">
    <location>
        <begin position="216"/>
        <end position="294"/>
    </location>
</feature>
<dbReference type="PROSITE" id="PS51975">
    <property type="entry name" value="RNASE_H_2"/>
    <property type="match status" value="1"/>
</dbReference>
<accession>A0A1I2RNB9</accession>
<dbReference type="GO" id="GO:0030145">
    <property type="term" value="F:manganese ion binding"/>
    <property type="evidence" value="ECO:0007669"/>
    <property type="project" value="UniProtKB-UniRule"/>
</dbReference>
<comment type="subcellular location">
    <subcellularLocation>
        <location evidence="4 14">Cytoplasm</location>
    </subcellularLocation>
</comment>
<dbReference type="InterPro" id="IPR001352">
    <property type="entry name" value="RNase_HII/HIII"/>
</dbReference>
<evidence type="ECO:0000313" key="20">
    <source>
        <dbReference type="EMBL" id="SFG39266.1"/>
    </source>
</evidence>
<evidence type="ECO:0000256" key="9">
    <source>
        <dbReference type="ARBA" id="ARBA00022722"/>
    </source>
</evidence>
<reference evidence="20 21" key="1">
    <citation type="submission" date="2016-10" db="EMBL/GenBank/DDBJ databases">
        <authorList>
            <person name="de Groot N.N."/>
        </authorList>
    </citation>
    <scope>NUCLEOTIDE SEQUENCE [LARGE SCALE GENOMIC DNA]</scope>
    <source>
        <strain evidence="20 21">CPCC 202808</strain>
    </source>
</reference>
<dbReference type="PANTHER" id="PTHR10954">
    <property type="entry name" value="RIBONUCLEASE H2 SUBUNIT A"/>
    <property type="match status" value="1"/>
</dbReference>